<feature type="chain" id="PRO_5013083574" description="Enterotoxin" evidence="2">
    <location>
        <begin position="24"/>
        <end position="911"/>
    </location>
</feature>
<feature type="compositionally biased region" description="Basic and acidic residues" evidence="1">
    <location>
        <begin position="373"/>
        <end position="382"/>
    </location>
</feature>
<dbReference type="GO" id="GO:0003723">
    <property type="term" value="F:RNA binding"/>
    <property type="evidence" value="ECO:0007669"/>
    <property type="project" value="InterPro"/>
</dbReference>
<evidence type="ECO:0000256" key="1">
    <source>
        <dbReference type="SAM" id="MobiDB-lite"/>
    </source>
</evidence>
<reference evidence="3 4" key="1">
    <citation type="journal article" date="2015" name="BMC Genomics">
        <title>Gene expression during zombie ant biting behavior reflects the complexity underlying fungal parasitic behavioral manipulation.</title>
        <authorList>
            <person name="de Bekker C."/>
            <person name="Ohm R.A."/>
            <person name="Loreto R.G."/>
            <person name="Sebastian A."/>
            <person name="Albert I."/>
            <person name="Merrow M."/>
            <person name="Brachmann A."/>
            <person name="Hughes D.P."/>
        </authorList>
    </citation>
    <scope>NUCLEOTIDE SEQUENCE [LARGE SCALE GENOMIC DNA]</scope>
    <source>
        <strain evidence="3 4">SC16a</strain>
    </source>
</reference>
<dbReference type="GO" id="GO:0004521">
    <property type="term" value="F:RNA endonuclease activity"/>
    <property type="evidence" value="ECO:0007669"/>
    <property type="project" value="InterPro"/>
</dbReference>
<feature type="signal peptide" evidence="2">
    <location>
        <begin position="1"/>
        <end position="23"/>
    </location>
</feature>
<reference evidence="3 4" key="2">
    <citation type="journal article" date="2017" name="Sci. Rep.">
        <title>Ant-infecting Ophiocordyceps genomes reveal a high diversity of potential behavioral manipulation genes and a possible major role for enterotoxins.</title>
        <authorList>
            <person name="de Bekker C."/>
            <person name="Ohm R.A."/>
            <person name="Evans H.C."/>
            <person name="Brachmann A."/>
            <person name="Hughes D.P."/>
        </authorList>
    </citation>
    <scope>NUCLEOTIDE SEQUENCE [LARGE SCALE GENOMIC DNA]</scope>
    <source>
        <strain evidence="3 4">SC16a</strain>
    </source>
</reference>
<name>A0A2A9PP23_OPHUN</name>
<keyword evidence="4" id="KW-1185">Reference proteome</keyword>
<evidence type="ECO:0008006" key="5">
    <source>
        <dbReference type="Google" id="ProtNLM"/>
    </source>
</evidence>
<protein>
    <recommendedName>
        <fullName evidence="5">Enterotoxin</fullName>
    </recommendedName>
</protein>
<feature type="region of interest" description="Disordered" evidence="1">
    <location>
        <begin position="358"/>
        <end position="409"/>
    </location>
</feature>
<keyword evidence="2" id="KW-0732">Signal</keyword>
<dbReference type="AlphaFoldDB" id="A0A2A9PP23"/>
<proteinExistence type="predicted"/>
<accession>A0A2A9PP23</accession>
<evidence type="ECO:0000313" key="4">
    <source>
        <dbReference type="Proteomes" id="UP000037136"/>
    </source>
</evidence>
<dbReference type="EMBL" id="LAZP02000005">
    <property type="protein sequence ID" value="PFH63255.1"/>
    <property type="molecule type" value="Genomic_DNA"/>
</dbReference>
<organism evidence="3 4">
    <name type="scientific">Ophiocordyceps unilateralis</name>
    <name type="common">Zombie-ant fungus</name>
    <name type="synonym">Torrubia unilateralis</name>
    <dbReference type="NCBI Taxonomy" id="268505"/>
    <lineage>
        <taxon>Eukaryota</taxon>
        <taxon>Fungi</taxon>
        <taxon>Dikarya</taxon>
        <taxon>Ascomycota</taxon>
        <taxon>Pezizomycotina</taxon>
        <taxon>Sordariomycetes</taxon>
        <taxon>Hypocreomycetidae</taxon>
        <taxon>Hypocreales</taxon>
        <taxon>Ophiocordycipitaceae</taxon>
        <taxon>Ophiocordyceps</taxon>
    </lineage>
</organism>
<dbReference type="OrthoDB" id="4917004at2759"/>
<gene>
    <name evidence="3" type="ORF">XA68_15889</name>
</gene>
<comment type="caution">
    <text evidence="3">The sequence shown here is derived from an EMBL/GenBank/DDBJ whole genome shotgun (WGS) entry which is preliminary data.</text>
</comment>
<evidence type="ECO:0000313" key="3">
    <source>
        <dbReference type="EMBL" id="PFH63255.1"/>
    </source>
</evidence>
<evidence type="ECO:0000256" key="2">
    <source>
        <dbReference type="SAM" id="SignalP"/>
    </source>
</evidence>
<dbReference type="Proteomes" id="UP000037136">
    <property type="component" value="Unassembled WGS sequence"/>
</dbReference>
<sequence length="911" mass="101019">MFSFKRAFVLGLVAISSPPQTEAFEPPVQVPGITGLPPRIALYDGEPPAAIVVQPGDAARSGVTSWTRAEIRQHIRNPTEFGGRQSHAYGNRERFFKDAKGGLIHDLQEVDLSRDGTPGKFRVIYRGIATNPEVVGIIYHPSIKNGKFRLAFHVGDRLKAGEHLNDWKLPSTMKLGDGTVVKRSEIANLVHDAKISPIKMDEFPAGTALDDELWTWYSKHHTQWRKYQLRDNENGKTICDIPGEKFNRMSLPDKVRFKLEKNSPTILEISNEELAKQINNQAKGSPFEGTDLTKFEVKFQSIHAHARKLLVIVDKDRNLDSIADPHQNNKKLYRHNRPRKAKTLTNCCGTSRKRSCVPCAVDDDDDDEEETTKEEVWEKEESSSSSSSVKAEEGSFLAKGDPSTSPKQLETAALANSISEKEFVALATTRRGLTPLPERGWSLDAVRTRLLGYKPFSPESEKLQPRGLSVNKELVRGGAVLWGVDVVLAFATDLSAWDRLAAVTSILPVAGCGFQYTAAAARQGWTKVDKADSIDAVLCVLGDAFVLGSVTAPVGLLVHVARFIIRAFFRAYSQPEPPTKEEAIKQRDESWDKEFINPLYRYLYSHWTAYPDGGFRSLLQAVLTVETLAVKSEAAQTIAALNASSQQAVESAGSDQQRGQIQDGVRRSIDVVRASMSAEIVLRERQALLNLQSTILVNATVSLEQASKTFNDQVITHFTSKDMIKTFTKDRRGGYLIPGGDNRVEVEAHLASVGGALRNTPLPMPGLLDIAFIVGQTHGLDLDPLTLSLRDYLKEHVKAKSLERVDIDKLVIEHARAVLLVLQRQLKEAEPEKFPVRDAQSFGDLRRLIATRYGQLYEKGDATNDEKVGRSFGQPSKAPINDKLDMPKAIGLIAELDRSAVEATLRELDKK</sequence>
<dbReference type="STRING" id="268505.A0A2A9PP23"/>
<feature type="compositionally biased region" description="Acidic residues" evidence="1">
    <location>
        <begin position="361"/>
        <end position="372"/>
    </location>
</feature>